<accession>A0AA35L0G8</accession>
<reference evidence="1" key="1">
    <citation type="submission" date="2022-12" db="EMBL/GenBank/DDBJ databases">
        <authorList>
            <person name="Alioto T."/>
            <person name="Alioto T."/>
            <person name="Gomez Garrido J."/>
        </authorList>
    </citation>
    <scope>NUCLEOTIDE SEQUENCE</scope>
</reference>
<protein>
    <submittedName>
        <fullName evidence="1">Uncharacterized protein</fullName>
    </submittedName>
</protein>
<dbReference type="Proteomes" id="UP001178461">
    <property type="component" value="Chromosome 11"/>
</dbReference>
<evidence type="ECO:0000313" key="1">
    <source>
        <dbReference type="EMBL" id="CAI5786884.1"/>
    </source>
</evidence>
<evidence type="ECO:0000313" key="2">
    <source>
        <dbReference type="Proteomes" id="UP001178461"/>
    </source>
</evidence>
<organism evidence="1 2">
    <name type="scientific">Podarcis lilfordi</name>
    <name type="common">Lilford's wall lizard</name>
    <dbReference type="NCBI Taxonomy" id="74358"/>
    <lineage>
        <taxon>Eukaryota</taxon>
        <taxon>Metazoa</taxon>
        <taxon>Chordata</taxon>
        <taxon>Craniata</taxon>
        <taxon>Vertebrata</taxon>
        <taxon>Euteleostomi</taxon>
        <taxon>Lepidosauria</taxon>
        <taxon>Squamata</taxon>
        <taxon>Bifurcata</taxon>
        <taxon>Unidentata</taxon>
        <taxon>Episquamata</taxon>
        <taxon>Laterata</taxon>
        <taxon>Lacertibaenia</taxon>
        <taxon>Lacertidae</taxon>
        <taxon>Podarcis</taxon>
    </lineage>
</organism>
<name>A0AA35L0G8_9SAUR</name>
<keyword evidence="2" id="KW-1185">Reference proteome</keyword>
<gene>
    <name evidence="1" type="ORF">PODLI_1B042688</name>
</gene>
<proteinExistence type="predicted"/>
<sequence length="120" mass="13255">MPLPGSLLQAGPECNYTFLFCSNQFSQVAQTCSHYRSILMNLSKPLLVPSKVVAITMSCGSKSHTFNYVPYEQVHPFVCLGSLLDDPASCKRGRKMSTLSTPGIILYTFIMSSPLPFLKK</sequence>
<dbReference type="EMBL" id="OX395136">
    <property type="protein sequence ID" value="CAI5786884.1"/>
    <property type="molecule type" value="Genomic_DNA"/>
</dbReference>
<dbReference type="AlphaFoldDB" id="A0AA35L0G8"/>